<feature type="domain" description="AAR2 C-terminal" evidence="1">
    <location>
        <begin position="87"/>
        <end position="208"/>
    </location>
</feature>
<dbReference type="PANTHER" id="PTHR12689:SF4">
    <property type="entry name" value="PROTEIN AAR2 HOMOLOG"/>
    <property type="match status" value="1"/>
</dbReference>
<sequence>FSASQNEEEVGRVWVGLQDLDPFLGPYPYELMYKCVSLTSWVNQELATRLQLLLGCITCLGTIKCQTMKEGLDRLHRMKRDGTELRFSPIPRQTYPPGATPAQITQCSPDLSYSGKKKYVNLLELPLQFAFGFEHGKRLLALLCRSESPDLYLGLIAVLYQQLGEIPPDFSVDIVSQDNYLTSTLQVILSHPCNSHTDSGEAKVKSHASSETQPCQAALLLDTLLA</sequence>
<name>A0A674CN73_SALTR</name>
<dbReference type="Pfam" id="PF05282">
    <property type="entry name" value="AAR2"/>
    <property type="match status" value="1"/>
</dbReference>
<dbReference type="Proteomes" id="UP000472277">
    <property type="component" value="Chromosome 30"/>
</dbReference>
<proteinExistence type="predicted"/>
<keyword evidence="3" id="KW-1185">Reference proteome</keyword>
<dbReference type="Gene3D" id="1.25.40.550">
    <property type="entry name" value="Aar2, C-terminal domain-like"/>
    <property type="match status" value="1"/>
</dbReference>
<gene>
    <name evidence="2" type="primary">AAR2</name>
</gene>
<evidence type="ECO:0000259" key="1">
    <source>
        <dbReference type="Pfam" id="PF05282"/>
    </source>
</evidence>
<dbReference type="Ensembl" id="ENSSTUT00000090650.1">
    <property type="protein sequence ID" value="ENSSTUP00000085220.1"/>
    <property type="gene ID" value="ENSSTUG00000037244.1"/>
</dbReference>
<dbReference type="InterPro" id="IPR033648">
    <property type="entry name" value="AAR2_C"/>
</dbReference>
<dbReference type="CDD" id="cd13778">
    <property type="entry name" value="Aar2_C"/>
    <property type="match status" value="1"/>
</dbReference>
<dbReference type="InterPro" id="IPR038514">
    <property type="entry name" value="AAR2_C_sf"/>
</dbReference>
<dbReference type="GO" id="GO:0000244">
    <property type="term" value="P:spliceosomal tri-snRNP complex assembly"/>
    <property type="evidence" value="ECO:0007669"/>
    <property type="project" value="TreeGrafter"/>
</dbReference>
<protein>
    <submittedName>
        <fullName evidence="2">AAR2 splicing factor</fullName>
    </submittedName>
</protein>
<dbReference type="AlphaFoldDB" id="A0A674CN73"/>
<reference evidence="2" key="2">
    <citation type="submission" date="2025-09" db="UniProtKB">
        <authorList>
            <consortium name="Ensembl"/>
        </authorList>
    </citation>
    <scope>IDENTIFICATION</scope>
</reference>
<evidence type="ECO:0000313" key="2">
    <source>
        <dbReference type="Ensembl" id="ENSSTUP00000085220.1"/>
    </source>
</evidence>
<dbReference type="PANTHER" id="PTHR12689">
    <property type="entry name" value="A1 CISTRON SPLICING FACTOR AAR2-RELATED"/>
    <property type="match status" value="1"/>
</dbReference>
<organism evidence="2 3">
    <name type="scientific">Salmo trutta</name>
    <name type="common">Brown trout</name>
    <dbReference type="NCBI Taxonomy" id="8032"/>
    <lineage>
        <taxon>Eukaryota</taxon>
        <taxon>Metazoa</taxon>
        <taxon>Chordata</taxon>
        <taxon>Craniata</taxon>
        <taxon>Vertebrata</taxon>
        <taxon>Euteleostomi</taxon>
        <taxon>Actinopterygii</taxon>
        <taxon>Neopterygii</taxon>
        <taxon>Teleostei</taxon>
        <taxon>Protacanthopterygii</taxon>
        <taxon>Salmoniformes</taxon>
        <taxon>Salmonidae</taxon>
        <taxon>Salmoninae</taxon>
        <taxon>Salmo</taxon>
    </lineage>
</organism>
<evidence type="ECO:0000313" key="3">
    <source>
        <dbReference type="Proteomes" id="UP000472277"/>
    </source>
</evidence>
<reference evidence="2" key="1">
    <citation type="submission" date="2025-08" db="UniProtKB">
        <authorList>
            <consortium name="Ensembl"/>
        </authorList>
    </citation>
    <scope>IDENTIFICATION</scope>
</reference>
<dbReference type="InterPro" id="IPR007946">
    <property type="entry name" value="AAR2"/>
</dbReference>
<dbReference type="GeneTree" id="ENSGT00390000007796"/>
<accession>A0A674CN73</accession>